<dbReference type="GO" id="GO:0000981">
    <property type="term" value="F:DNA-binding transcription factor activity, RNA polymerase II-specific"/>
    <property type="evidence" value="ECO:0007669"/>
    <property type="project" value="TreeGrafter"/>
</dbReference>
<keyword evidence="8" id="KW-0539">Nucleus</keyword>
<name>A0AAV7JCK7_9METZ</name>
<accession>A0AAV7JCK7</accession>
<dbReference type="PANTHER" id="PTHR45718">
    <property type="entry name" value="TRANSCRIPTIONAL ACTIVATOR CUBITUS INTERRUPTUS"/>
    <property type="match status" value="1"/>
</dbReference>
<feature type="domain" description="C2H2-type" evidence="10">
    <location>
        <begin position="326"/>
        <end position="355"/>
    </location>
</feature>
<dbReference type="InterPro" id="IPR043359">
    <property type="entry name" value="GLI-like"/>
</dbReference>
<dbReference type="PANTHER" id="PTHR45718:SF8">
    <property type="entry name" value="GLIS FAMILY ZINC FINGER 2"/>
    <property type="match status" value="1"/>
</dbReference>
<evidence type="ECO:0000256" key="5">
    <source>
        <dbReference type="ARBA" id="ARBA00022771"/>
    </source>
</evidence>
<dbReference type="InterPro" id="IPR056436">
    <property type="entry name" value="Znf-C2H2_ZIC1-5/GLI1-3-like"/>
</dbReference>
<evidence type="ECO:0000256" key="3">
    <source>
        <dbReference type="ARBA" id="ARBA00022723"/>
    </source>
</evidence>
<dbReference type="InterPro" id="IPR036236">
    <property type="entry name" value="Znf_C2H2_sf"/>
</dbReference>
<evidence type="ECO:0000256" key="2">
    <source>
        <dbReference type="ARBA" id="ARBA00010831"/>
    </source>
</evidence>
<comment type="similarity">
    <text evidence="2">Belongs to the GLI C2H2-type zinc-finger protein family.</text>
</comment>
<comment type="caution">
    <text evidence="11">The sequence shown here is derived from an EMBL/GenBank/DDBJ whole genome shotgun (WGS) entry which is preliminary data.</text>
</comment>
<dbReference type="SMART" id="SM00355">
    <property type="entry name" value="ZnF_C2H2"/>
    <property type="match status" value="5"/>
</dbReference>
<proteinExistence type="inferred from homology"/>
<dbReference type="FunFam" id="3.30.160.60:FF:000031">
    <property type="entry name" value="GLI family zinc finger 3"/>
    <property type="match status" value="1"/>
</dbReference>
<evidence type="ECO:0000259" key="10">
    <source>
        <dbReference type="PROSITE" id="PS50157"/>
    </source>
</evidence>
<dbReference type="GO" id="GO:0005634">
    <property type="term" value="C:nucleus"/>
    <property type="evidence" value="ECO:0007669"/>
    <property type="project" value="UniProtKB-SubCell"/>
</dbReference>
<feature type="domain" description="C2H2-type" evidence="10">
    <location>
        <begin position="387"/>
        <end position="425"/>
    </location>
</feature>
<dbReference type="PROSITE" id="PS50157">
    <property type="entry name" value="ZINC_FINGER_C2H2_2"/>
    <property type="match status" value="4"/>
</dbReference>
<feature type="domain" description="C2H2-type" evidence="10">
    <location>
        <begin position="356"/>
        <end position="386"/>
    </location>
</feature>
<evidence type="ECO:0000256" key="1">
    <source>
        <dbReference type="ARBA" id="ARBA00004123"/>
    </source>
</evidence>
<evidence type="ECO:0000256" key="9">
    <source>
        <dbReference type="PROSITE-ProRule" id="PRU00042"/>
    </source>
</evidence>
<keyword evidence="7" id="KW-0238">DNA-binding</keyword>
<evidence type="ECO:0000256" key="4">
    <source>
        <dbReference type="ARBA" id="ARBA00022737"/>
    </source>
</evidence>
<protein>
    <submittedName>
        <fullName evidence="11">Transcriptional activator GLI3-like</fullName>
    </submittedName>
</protein>
<keyword evidence="6" id="KW-0862">Zinc</keyword>
<gene>
    <name evidence="11" type="ORF">LOD99_9412</name>
</gene>
<evidence type="ECO:0000313" key="11">
    <source>
        <dbReference type="EMBL" id="KAI6646205.1"/>
    </source>
</evidence>
<dbReference type="GO" id="GO:0000978">
    <property type="term" value="F:RNA polymerase II cis-regulatory region sequence-specific DNA binding"/>
    <property type="evidence" value="ECO:0007669"/>
    <property type="project" value="TreeGrafter"/>
</dbReference>
<dbReference type="EMBL" id="JAKMXF010000360">
    <property type="protein sequence ID" value="KAI6646205.1"/>
    <property type="molecule type" value="Genomic_DNA"/>
</dbReference>
<keyword evidence="4" id="KW-0677">Repeat</keyword>
<dbReference type="GO" id="GO:0008270">
    <property type="term" value="F:zinc ion binding"/>
    <property type="evidence" value="ECO:0007669"/>
    <property type="project" value="UniProtKB-KW"/>
</dbReference>
<dbReference type="InterPro" id="IPR013087">
    <property type="entry name" value="Znf_C2H2_type"/>
</dbReference>
<sequence length="643" mass="71815">MEPFPLSAGANMRLEYGCSQPINFFAYPCGPTLIAQPTARQEGVYLNNGFSHLESTQEFLAMKSSPSELLVTSYPENTLPSFRMQTSCSGKKRPLSSYSISPEIDHAMRFTPETMYRPFGQSSVRTPSTGSAGSVGHLTPRAHSLKRPMLSPHTPTNQNPYSHRPMSAHVGDCHLFPVHHQIGAYTYHPHTFYPSPLALESLSPPGISPCHFKRQVTSPDSQEFVPYMSPLVEANTDCDEDKVLLPEPDSPVCEDCHVCRWNSCGLEFKQLENMVTHIKSDHIIQGVGLTREFVCHWQGCARQLKSFKAQYMLVIHLRRHTGEKPHKCHYKLCCKAYSRLENLKTHIRSHTGEKPYHCEFQNCEKSFSNASDKAKHQNRTHSTARPFVCKNTGCTKRYTDPSSLRKHAKNCTLLPKVLRHSTDFPDLKTEPCSEDSVFESNQDPLDTSQPYHCPLSVDNTLEFLLPESDPLSPFHTSSPGVLVSPQFSEGPQFGYACRNDKSIDSSLSYLTSGLGSSVISDGGASFLQSHLYPFSPSDSEYSDLISEESYRHAVSLPPISPTSSLSSDTRSHVSAVPHLPKIRRHTYTDPPSYSSLCNRYSDVTQDNNLLFSSLSDHMDTLVCENQLFGLSSNAVKLNGLKID</sequence>
<reference evidence="11 12" key="1">
    <citation type="journal article" date="2023" name="BMC Biol.">
        <title>The compact genome of the sponge Oopsacas minuta (Hexactinellida) is lacking key metazoan core genes.</title>
        <authorList>
            <person name="Santini S."/>
            <person name="Schenkelaars Q."/>
            <person name="Jourda C."/>
            <person name="Duchesne M."/>
            <person name="Belahbib H."/>
            <person name="Rocher C."/>
            <person name="Selva M."/>
            <person name="Riesgo A."/>
            <person name="Vervoort M."/>
            <person name="Leys S.P."/>
            <person name="Kodjabachian L."/>
            <person name="Le Bivic A."/>
            <person name="Borchiellini C."/>
            <person name="Claverie J.M."/>
            <person name="Renard E."/>
        </authorList>
    </citation>
    <scope>NUCLEOTIDE SEQUENCE [LARGE SCALE GENOMIC DNA]</scope>
    <source>
        <strain evidence="11">SPO-2</strain>
    </source>
</reference>
<keyword evidence="3" id="KW-0479">Metal-binding</keyword>
<dbReference type="SUPFAM" id="SSF57667">
    <property type="entry name" value="beta-beta-alpha zinc fingers"/>
    <property type="match status" value="3"/>
</dbReference>
<comment type="subcellular location">
    <subcellularLocation>
        <location evidence="1">Nucleus</location>
    </subcellularLocation>
</comment>
<dbReference type="FunFam" id="3.30.160.60:FF:000048">
    <property type="entry name" value="GLI family zinc finger 3"/>
    <property type="match status" value="1"/>
</dbReference>
<organism evidence="11 12">
    <name type="scientific">Oopsacas minuta</name>
    <dbReference type="NCBI Taxonomy" id="111878"/>
    <lineage>
        <taxon>Eukaryota</taxon>
        <taxon>Metazoa</taxon>
        <taxon>Porifera</taxon>
        <taxon>Hexactinellida</taxon>
        <taxon>Hexasterophora</taxon>
        <taxon>Lyssacinosida</taxon>
        <taxon>Leucopsacidae</taxon>
        <taxon>Oopsacas</taxon>
    </lineage>
</organism>
<dbReference type="AlphaFoldDB" id="A0AAV7JCK7"/>
<evidence type="ECO:0000256" key="7">
    <source>
        <dbReference type="ARBA" id="ARBA00023125"/>
    </source>
</evidence>
<dbReference type="Gene3D" id="3.30.160.60">
    <property type="entry name" value="Classic Zinc Finger"/>
    <property type="match status" value="5"/>
</dbReference>
<keyword evidence="12" id="KW-1185">Reference proteome</keyword>
<evidence type="ECO:0000313" key="12">
    <source>
        <dbReference type="Proteomes" id="UP001165289"/>
    </source>
</evidence>
<feature type="domain" description="C2H2-type" evidence="10">
    <location>
        <begin position="293"/>
        <end position="325"/>
    </location>
</feature>
<dbReference type="Pfam" id="PF23561">
    <property type="entry name" value="zf-C2H2_15"/>
    <property type="match status" value="1"/>
</dbReference>
<keyword evidence="5 9" id="KW-0863">Zinc-finger</keyword>
<evidence type="ECO:0000256" key="6">
    <source>
        <dbReference type="ARBA" id="ARBA00022833"/>
    </source>
</evidence>
<dbReference type="PROSITE" id="PS00028">
    <property type="entry name" value="ZINC_FINGER_C2H2_1"/>
    <property type="match status" value="3"/>
</dbReference>
<evidence type="ECO:0000256" key="8">
    <source>
        <dbReference type="ARBA" id="ARBA00023242"/>
    </source>
</evidence>
<dbReference type="Proteomes" id="UP001165289">
    <property type="component" value="Unassembled WGS sequence"/>
</dbReference>